<feature type="domain" description="DUF5753" evidence="1">
    <location>
        <begin position="88"/>
        <end position="269"/>
    </location>
</feature>
<evidence type="ECO:0000313" key="2">
    <source>
        <dbReference type="EMBL" id="KZM70893.1"/>
    </source>
</evidence>
<dbReference type="AlphaFoldDB" id="A0A164K006"/>
<evidence type="ECO:0000313" key="3">
    <source>
        <dbReference type="Proteomes" id="UP000076512"/>
    </source>
</evidence>
<sequence length="276" mass="31614">MLRLNDLRKEQNIDPKTAASALKITANHWWQLMSDRRALTDDHFKAVLKLFGIAAGSEEERELTALRACARERGWWMDYASLYDDETRRLYGLEYGAQAIQTYEGLLIPGLLQTENYARALMASDVARVRPVDAGLYIEVRLRRQRRLFDGDPLQLTAIINEAALIQQIGGPEVQKEQLEHLARMMQDHSDTVDIRVVPLTARQRPIQLGSPFHILYFPNAITPPLVWHESIATRGIIEDQSRVRELRIIYESQLENSLSREDSLTLIGEIADRIA</sequence>
<organism evidence="2 3">
    <name type="scientific">Nocardia terpenica</name>
    <dbReference type="NCBI Taxonomy" id="455432"/>
    <lineage>
        <taxon>Bacteria</taxon>
        <taxon>Bacillati</taxon>
        <taxon>Actinomycetota</taxon>
        <taxon>Actinomycetes</taxon>
        <taxon>Mycobacteriales</taxon>
        <taxon>Nocardiaceae</taxon>
        <taxon>Nocardia</taxon>
    </lineage>
</organism>
<name>A0A164K006_9NOCA</name>
<proteinExistence type="predicted"/>
<keyword evidence="3" id="KW-1185">Reference proteome</keyword>
<comment type="caution">
    <text evidence="2">The sequence shown here is derived from an EMBL/GenBank/DDBJ whole genome shotgun (WGS) entry which is preliminary data.</text>
</comment>
<dbReference type="InterPro" id="IPR043917">
    <property type="entry name" value="DUF5753"/>
</dbReference>
<dbReference type="Proteomes" id="UP000076512">
    <property type="component" value="Unassembled WGS sequence"/>
</dbReference>
<dbReference type="Pfam" id="PF19054">
    <property type="entry name" value="DUF5753"/>
    <property type="match status" value="1"/>
</dbReference>
<reference evidence="2 3" key="1">
    <citation type="submission" date="2016-04" db="EMBL/GenBank/DDBJ databases">
        <authorList>
            <person name="Evans L.H."/>
            <person name="Alamgir A."/>
            <person name="Owens N."/>
            <person name="Weber N.D."/>
            <person name="Virtaneva K."/>
            <person name="Barbian K."/>
            <person name="Babar A."/>
            <person name="Rosenke K."/>
        </authorList>
    </citation>
    <scope>NUCLEOTIDE SEQUENCE [LARGE SCALE GENOMIC DNA]</scope>
    <source>
        <strain evidence="2 3">IFM 0406</strain>
    </source>
</reference>
<evidence type="ECO:0000259" key="1">
    <source>
        <dbReference type="Pfam" id="PF19054"/>
    </source>
</evidence>
<dbReference type="EMBL" id="LWGR01000013">
    <property type="protein sequence ID" value="KZM70893.1"/>
    <property type="molecule type" value="Genomic_DNA"/>
</dbReference>
<dbReference type="STRING" id="455432.AWN90_40930"/>
<accession>A0A164K006</accession>
<protein>
    <recommendedName>
        <fullName evidence="1">DUF5753 domain-containing protein</fullName>
    </recommendedName>
</protein>
<gene>
    <name evidence="2" type="ORF">AWN90_40930</name>
</gene>